<accession>A0A1G9V5W3</accession>
<sequence>MQRRIIVLAASTVLGCASALAAGTTPLPYAYSASIAVSVPKNSAGEANAKLKGQPTATRFTPCNSGKDQLLFTLKYDAGKDSTSPILDTYVLFRSPGGVFFTLARQQSNAIGPVMRMYPTVAALDDPDPAPPSPDVPPNPVAATQTYTAAANYLGGLKNEALLGGELALEGLEEGVWMVSAIVADSASVKFGDPATWKAWDTATFMVGKPWTGTTPPTTCN</sequence>
<proteinExistence type="predicted"/>
<reference evidence="3" key="1">
    <citation type="submission" date="2016-10" db="EMBL/GenBank/DDBJ databases">
        <authorList>
            <person name="Varghese N."/>
            <person name="Submissions S."/>
        </authorList>
    </citation>
    <scope>NUCLEOTIDE SEQUENCE [LARGE SCALE GENOMIC DNA]</scope>
    <source>
        <strain evidence="3">EPL6</strain>
    </source>
</reference>
<keyword evidence="3" id="KW-1185">Reference proteome</keyword>
<dbReference type="AlphaFoldDB" id="A0A1G9V5W3"/>
<protein>
    <submittedName>
        <fullName evidence="2">Uncharacterized protein</fullName>
    </submittedName>
</protein>
<feature type="chain" id="PRO_5011615404" evidence="1">
    <location>
        <begin position="22"/>
        <end position="221"/>
    </location>
</feature>
<dbReference type="EMBL" id="FNHP01000011">
    <property type="protein sequence ID" value="SDM67571.1"/>
    <property type="molecule type" value="Genomic_DNA"/>
</dbReference>
<dbReference type="Proteomes" id="UP000198552">
    <property type="component" value="Unassembled WGS sequence"/>
</dbReference>
<dbReference type="STRING" id="1527607.SAMN05428957_11156"/>
<dbReference type="OrthoDB" id="8911841at2"/>
<name>A0A1G9V5W3_9BURK</name>
<dbReference type="RefSeq" id="WP_091572243.1">
    <property type="nucleotide sequence ID" value="NZ_FNHP01000011.1"/>
</dbReference>
<evidence type="ECO:0000256" key="1">
    <source>
        <dbReference type="SAM" id="SignalP"/>
    </source>
</evidence>
<evidence type="ECO:0000313" key="2">
    <source>
        <dbReference type="EMBL" id="SDM67571.1"/>
    </source>
</evidence>
<organism evidence="2 3">
    <name type="scientific">Oryzisolibacter propanilivorax</name>
    <dbReference type="NCBI Taxonomy" id="1527607"/>
    <lineage>
        <taxon>Bacteria</taxon>
        <taxon>Pseudomonadati</taxon>
        <taxon>Pseudomonadota</taxon>
        <taxon>Betaproteobacteria</taxon>
        <taxon>Burkholderiales</taxon>
        <taxon>Comamonadaceae</taxon>
        <taxon>Oryzisolibacter</taxon>
    </lineage>
</organism>
<feature type="signal peptide" evidence="1">
    <location>
        <begin position="1"/>
        <end position="21"/>
    </location>
</feature>
<keyword evidence="1" id="KW-0732">Signal</keyword>
<gene>
    <name evidence="2" type="ORF">SAMN05428957_11156</name>
</gene>
<evidence type="ECO:0000313" key="3">
    <source>
        <dbReference type="Proteomes" id="UP000198552"/>
    </source>
</evidence>
<dbReference type="PROSITE" id="PS51257">
    <property type="entry name" value="PROKAR_LIPOPROTEIN"/>
    <property type="match status" value="1"/>
</dbReference>